<evidence type="ECO:0000256" key="4">
    <source>
        <dbReference type="ARBA" id="ARBA00035297"/>
    </source>
</evidence>
<evidence type="ECO:0000313" key="6">
    <source>
        <dbReference type="EMBL" id="OAF65283.1"/>
    </source>
</evidence>
<dbReference type="InterPro" id="IPR001680">
    <property type="entry name" value="WD40_rpt"/>
</dbReference>
<dbReference type="EMBL" id="LWCA01001363">
    <property type="protein sequence ID" value="OAF65283.1"/>
    <property type="molecule type" value="Genomic_DNA"/>
</dbReference>
<keyword evidence="2 5" id="KW-0853">WD repeat</keyword>
<dbReference type="PROSITE" id="PS00678">
    <property type="entry name" value="WD_REPEATS_1"/>
    <property type="match status" value="2"/>
</dbReference>
<name>A0A177AV69_9BILA</name>
<dbReference type="Proteomes" id="UP000078046">
    <property type="component" value="Unassembled WGS sequence"/>
</dbReference>
<dbReference type="InterPro" id="IPR036322">
    <property type="entry name" value="WD40_repeat_dom_sf"/>
</dbReference>
<dbReference type="PROSITE" id="PS50082">
    <property type="entry name" value="WD_REPEATS_2"/>
    <property type="match status" value="4"/>
</dbReference>
<keyword evidence="3" id="KW-0677">Repeat</keyword>
<feature type="repeat" description="WD" evidence="5">
    <location>
        <begin position="18"/>
        <end position="51"/>
    </location>
</feature>
<dbReference type="Pfam" id="PF00400">
    <property type="entry name" value="WD40"/>
    <property type="match status" value="5"/>
</dbReference>
<dbReference type="PROSITE" id="PS50294">
    <property type="entry name" value="WD_REPEATS_REGION"/>
    <property type="match status" value="3"/>
</dbReference>
<dbReference type="PANTHER" id="PTHR19868">
    <property type="entry name" value="RECEPTOR FOR ACTIVATED PROTEIN KINASE C RACK1"/>
    <property type="match status" value="1"/>
</dbReference>
<dbReference type="InterPro" id="IPR020472">
    <property type="entry name" value="WD40_PAC1"/>
</dbReference>
<evidence type="ECO:0000256" key="5">
    <source>
        <dbReference type="PROSITE-ProRule" id="PRU00221"/>
    </source>
</evidence>
<dbReference type="OrthoDB" id="7875889at2759"/>
<evidence type="ECO:0000313" key="7">
    <source>
        <dbReference type="Proteomes" id="UP000078046"/>
    </source>
</evidence>
<dbReference type="FunFam" id="2.130.10.10:FF:000615">
    <property type="entry name" value="Receptor for activated C kinase 1"/>
    <property type="match status" value="1"/>
</dbReference>
<dbReference type="SMART" id="SM00320">
    <property type="entry name" value="WD40"/>
    <property type="match status" value="7"/>
</dbReference>
<protein>
    <recommendedName>
        <fullName evidence="4">Small ribosomal subunit protein RACK1</fullName>
    </recommendedName>
</protein>
<accession>A0A177AV69</accession>
<evidence type="ECO:0000256" key="2">
    <source>
        <dbReference type="ARBA" id="ARBA00022574"/>
    </source>
</evidence>
<dbReference type="GO" id="GO:0045182">
    <property type="term" value="F:translation regulator activity"/>
    <property type="evidence" value="ECO:0007669"/>
    <property type="project" value="InterPro"/>
</dbReference>
<evidence type="ECO:0000256" key="3">
    <source>
        <dbReference type="ARBA" id="ARBA00022737"/>
    </source>
</evidence>
<dbReference type="InterPro" id="IPR015943">
    <property type="entry name" value="WD40/YVTN_repeat-like_dom_sf"/>
</dbReference>
<dbReference type="AlphaFoldDB" id="A0A177AV69"/>
<dbReference type="PRINTS" id="PR00320">
    <property type="entry name" value="GPROTEINBRPT"/>
</dbReference>
<feature type="repeat" description="WD" evidence="5">
    <location>
        <begin position="151"/>
        <end position="187"/>
    </location>
</feature>
<evidence type="ECO:0000256" key="1">
    <source>
        <dbReference type="ARBA" id="ARBA00007253"/>
    </source>
</evidence>
<sequence>MTFDNNDKPVSFGEERIVEGHTDWITKIIQCPEKSDLILTSSRDKSIILWDTSDILDPKMITSLHGHNHHVTDMTMSTDGTHIVSSSRDKTLRVWNLPTQKVSHILKGHTGPVFSVALSHSGRQIVSGSMDKTIKLWNILGQCKHTINHSKYGHKHWVSSVRLPPSDREDKGRIISCSWDKTVKIWNNMTCNLEQSIKDTDMYLNTVEVSPDSTLYGSGGKDGWLRLYDLNNINTIKFDTGNEINAICFSPNRYFVCVASGPDIKIYDLTAKTLVHTLSRKQKISDNPKKRNSAKEYQLQPKCICLTWNLRGDAIYAGYTDNNLVIWHANWDDGMNWDMSG</sequence>
<organism evidence="6 7">
    <name type="scientific">Intoshia linei</name>
    <dbReference type="NCBI Taxonomy" id="1819745"/>
    <lineage>
        <taxon>Eukaryota</taxon>
        <taxon>Metazoa</taxon>
        <taxon>Spiralia</taxon>
        <taxon>Lophotrochozoa</taxon>
        <taxon>Mesozoa</taxon>
        <taxon>Orthonectida</taxon>
        <taxon>Rhopaluridae</taxon>
        <taxon>Intoshia</taxon>
    </lineage>
</organism>
<reference evidence="6 7" key="1">
    <citation type="submission" date="2016-04" db="EMBL/GenBank/DDBJ databases">
        <title>The genome of Intoshia linei affirms orthonectids as highly simplified spiralians.</title>
        <authorList>
            <person name="Mikhailov K.V."/>
            <person name="Slusarev G.S."/>
            <person name="Nikitin M.A."/>
            <person name="Logacheva M.D."/>
            <person name="Penin A."/>
            <person name="Aleoshin V."/>
            <person name="Panchin Y.V."/>
        </authorList>
    </citation>
    <scope>NUCLEOTIDE SEQUENCE [LARGE SCALE GENOMIC DNA]</scope>
    <source>
        <strain evidence="6">Intl2013</strain>
        <tissue evidence="6">Whole animal</tissue>
    </source>
</reference>
<dbReference type="GO" id="GO:0043022">
    <property type="term" value="F:ribosome binding"/>
    <property type="evidence" value="ECO:0007669"/>
    <property type="project" value="InterPro"/>
</dbReference>
<dbReference type="InterPro" id="IPR019775">
    <property type="entry name" value="WD40_repeat_CS"/>
</dbReference>
<dbReference type="InterPro" id="IPR045223">
    <property type="entry name" value="RACK1-like"/>
</dbReference>
<dbReference type="Gene3D" id="2.130.10.10">
    <property type="entry name" value="YVTN repeat-like/Quinoprotein amine dehydrogenase"/>
    <property type="match status" value="1"/>
</dbReference>
<proteinExistence type="inferred from homology"/>
<gene>
    <name evidence="6" type="ORF">A3Q56_07008</name>
</gene>
<dbReference type="SUPFAM" id="SSF50978">
    <property type="entry name" value="WD40 repeat-like"/>
    <property type="match status" value="1"/>
</dbReference>
<feature type="repeat" description="WD" evidence="5">
    <location>
        <begin position="64"/>
        <end position="105"/>
    </location>
</feature>
<comment type="caution">
    <text evidence="6">The sequence shown here is derived from an EMBL/GenBank/DDBJ whole genome shotgun (WGS) entry which is preliminary data.</text>
</comment>
<keyword evidence="7" id="KW-1185">Reference proteome</keyword>
<comment type="similarity">
    <text evidence="1">Belongs to the WD repeat G protein beta family. Ribosomal protein RACK1 subfamily.</text>
</comment>
<feature type="repeat" description="WD" evidence="5">
    <location>
        <begin position="106"/>
        <end position="139"/>
    </location>
</feature>
<dbReference type="CDD" id="cd00200">
    <property type="entry name" value="WD40"/>
    <property type="match status" value="1"/>
</dbReference>